<sequence>MAAGEQIWW</sequence>
<reference evidence="1" key="1">
    <citation type="submission" date="2014-11" db="EMBL/GenBank/DDBJ databases">
        <authorList>
            <person name="Amaro Gonzalez C."/>
        </authorList>
    </citation>
    <scope>NUCLEOTIDE SEQUENCE</scope>
</reference>
<reference evidence="1" key="2">
    <citation type="journal article" date="2015" name="Fish Shellfish Immunol.">
        <title>Early steps in the European eel (Anguilla anguilla)-Vibrio vulnificus interaction in the gills: Role of the RtxA13 toxin.</title>
        <authorList>
            <person name="Callol A."/>
            <person name="Pajuelo D."/>
            <person name="Ebbesson L."/>
            <person name="Teles M."/>
            <person name="MacKenzie S."/>
            <person name="Amaro C."/>
        </authorList>
    </citation>
    <scope>NUCLEOTIDE SEQUENCE</scope>
</reference>
<name>A0A0E9QQ49_ANGAN</name>
<organism evidence="1">
    <name type="scientific">Anguilla anguilla</name>
    <name type="common">European freshwater eel</name>
    <name type="synonym">Muraena anguilla</name>
    <dbReference type="NCBI Taxonomy" id="7936"/>
    <lineage>
        <taxon>Eukaryota</taxon>
        <taxon>Metazoa</taxon>
        <taxon>Chordata</taxon>
        <taxon>Craniata</taxon>
        <taxon>Vertebrata</taxon>
        <taxon>Euteleostomi</taxon>
        <taxon>Actinopterygii</taxon>
        <taxon>Neopterygii</taxon>
        <taxon>Teleostei</taxon>
        <taxon>Anguilliformes</taxon>
        <taxon>Anguillidae</taxon>
        <taxon>Anguilla</taxon>
    </lineage>
</organism>
<dbReference type="EMBL" id="GBXM01089501">
    <property type="protein sequence ID" value="JAH19076.1"/>
    <property type="molecule type" value="Transcribed_RNA"/>
</dbReference>
<accession>A0A0E9QQ49</accession>
<evidence type="ECO:0000313" key="1">
    <source>
        <dbReference type="EMBL" id="JAH19076.1"/>
    </source>
</evidence>
<protein>
    <submittedName>
        <fullName evidence="1">Uncharacterized protein</fullName>
    </submittedName>
</protein>
<proteinExistence type="predicted"/>